<dbReference type="GO" id="GO:0005737">
    <property type="term" value="C:cytoplasm"/>
    <property type="evidence" value="ECO:0007669"/>
    <property type="project" value="TreeGrafter"/>
</dbReference>
<organism evidence="21">
    <name type="scientific">Caldilineaceae bacterium SB0675_bin_29</name>
    <dbReference type="NCBI Taxonomy" id="2605266"/>
    <lineage>
        <taxon>Bacteria</taxon>
        <taxon>Bacillati</taxon>
        <taxon>Chloroflexota</taxon>
        <taxon>Caldilineae</taxon>
        <taxon>Caldilineales</taxon>
        <taxon>Caldilineaceae</taxon>
    </lineage>
</organism>
<dbReference type="InterPro" id="IPR004589">
    <property type="entry name" value="DNA_helicase_ATP-dep_RecQ"/>
</dbReference>
<feature type="region of interest" description="Disordered" evidence="17">
    <location>
        <begin position="701"/>
        <end position="738"/>
    </location>
</feature>
<dbReference type="InterPro" id="IPR011089">
    <property type="entry name" value="GmrSD_C"/>
</dbReference>
<evidence type="ECO:0000256" key="5">
    <source>
        <dbReference type="ARBA" id="ARBA00022741"/>
    </source>
</evidence>
<protein>
    <recommendedName>
        <fullName evidence="16">DNA helicase RecQ</fullName>
        <ecNumber evidence="16">5.6.2.4</ecNumber>
    </recommendedName>
</protein>
<dbReference type="SMART" id="SM00956">
    <property type="entry name" value="RQC"/>
    <property type="match status" value="1"/>
</dbReference>
<keyword evidence="11" id="KW-0238">DNA-binding</keyword>
<evidence type="ECO:0000256" key="14">
    <source>
        <dbReference type="ARBA" id="ARBA00023235"/>
    </source>
</evidence>
<dbReference type="GO" id="GO:0006260">
    <property type="term" value="P:DNA replication"/>
    <property type="evidence" value="ECO:0007669"/>
    <property type="project" value="InterPro"/>
</dbReference>
<dbReference type="PROSITE" id="PS50967">
    <property type="entry name" value="HRDC"/>
    <property type="match status" value="1"/>
</dbReference>
<evidence type="ECO:0000256" key="9">
    <source>
        <dbReference type="ARBA" id="ARBA00022833"/>
    </source>
</evidence>
<evidence type="ECO:0000256" key="3">
    <source>
        <dbReference type="ARBA" id="ARBA00005446"/>
    </source>
</evidence>
<dbReference type="Pfam" id="PF03235">
    <property type="entry name" value="GmrSD_N"/>
    <property type="match status" value="1"/>
</dbReference>
<evidence type="ECO:0000313" key="21">
    <source>
        <dbReference type="EMBL" id="MYH60701.1"/>
    </source>
</evidence>
<keyword evidence="7 21" id="KW-0378">Hydrolase</keyword>
<dbReference type="Pfam" id="PF09382">
    <property type="entry name" value="RQC"/>
    <property type="match status" value="1"/>
</dbReference>
<comment type="similarity">
    <text evidence="3">Belongs to the helicase family. RecQ subfamily.</text>
</comment>
<dbReference type="InterPro" id="IPR004919">
    <property type="entry name" value="GmrSD_N"/>
</dbReference>
<dbReference type="InterPro" id="IPR001650">
    <property type="entry name" value="Helicase_C-like"/>
</dbReference>
<dbReference type="InterPro" id="IPR027417">
    <property type="entry name" value="P-loop_NTPase"/>
</dbReference>
<dbReference type="FunFam" id="3.40.50.300:FF:000296">
    <property type="entry name" value="ATP-dependent DNA helicase RecQ"/>
    <property type="match status" value="1"/>
</dbReference>
<feature type="domain" description="HRDC" evidence="18">
    <location>
        <begin position="1263"/>
        <end position="1343"/>
    </location>
</feature>
<dbReference type="InterPro" id="IPR044876">
    <property type="entry name" value="HRDC_dom_sf"/>
</dbReference>
<dbReference type="Pfam" id="PF14493">
    <property type="entry name" value="HTH_40"/>
    <property type="match status" value="2"/>
</dbReference>
<dbReference type="Gene3D" id="1.10.10.10">
    <property type="entry name" value="Winged helix-like DNA-binding domain superfamily/Winged helix DNA-binding domain"/>
    <property type="match status" value="1"/>
</dbReference>
<dbReference type="PANTHER" id="PTHR13710:SF105">
    <property type="entry name" value="ATP-DEPENDENT DNA HELICASE Q1"/>
    <property type="match status" value="1"/>
</dbReference>
<name>A0A6B1FXB6_9CHLR</name>
<evidence type="ECO:0000256" key="1">
    <source>
        <dbReference type="ARBA" id="ARBA00001946"/>
    </source>
</evidence>
<dbReference type="SUPFAM" id="SSF47819">
    <property type="entry name" value="HRDC-like"/>
    <property type="match status" value="1"/>
</dbReference>
<dbReference type="CDD" id="cd18794">
    <property type="entry name" value="SF2_C_RecQ"/>
    <property type="match status" value="1"/>
</dbReference>
<feature type="region of interest" description="Disordered" evidence="17">
    <location>
        <begin position="576"/>
        <end position="600"/>
    </location>
</feature>
<gene>
    <name evidence="21" type="primary">recQ</name>
    <name evidence="21" type="ORF">F4148_02690</name>
</gene>
<dbReference type="PROSITE" id="PS51194">
    <property type="entry name" value="HELICASE_CTER"/>
    <property type="match status" value="1"/>
</dbReference>
<reference evidence="21" key="1">
    <citation type="submission" date="2019-09" db="EMBL/GenBank/DDBJ databases">
        <title>Characterisation of the sponge microbiome using genome-centric metagenomics.</title>
        <authorList>
            <person name="Engelberts J.P."/>
            <person name="Robbins S.J."/>
            <person name="De Goeij J.M."/>
            <person name="Aranda M."/>
            <person name="Bell S.C."/>
            <person name="Webster N.S."/>
        </authorList>
    </citation>
    <scope>NUCLEOTIDE SEQUENCE</scope>
    <source>
        <strain evidence="21">SB0675_bin_29</strain>
    </source>
</reference>
<comment type="caution">
    <text evidence="21">The sequence shown here is derived from an EMBL/GenBank/DDBJ whole genome shotgun (WGS) entry which is preliminary data.</text>
</comment>
<keyword evidence="12" id="KW-0233">DNA recombination</keyword>
<dbReference type="PROSITE" id="PS51192">
    <property type="entry name" value="HELICASE_ATP_BIND_1"/>
    <property type="match status" value="1"/>
</dbReference>
<keyword evidence="5" id="KW-0547">Nucleotide-binding</keyword>
<dbReference type="SUPFAM" id="SSF52540">
    <property type="entry name" value="P-loop containing nucleoside triphosphate hydrolases"/>
    <property type="match status" value="1"/>
</dbReference>
<dbReference type="InterPro" id="IPR014001">
    <property type="entry name" value="Helicase_ATP-bd"/>
</dbReference>
<evidence type="ECO:0000256" key="4">
    <source>
        <dbReference type="ARBA" id="ARBA00022723"/>
    </source>
</evidence>
<dbReference type="GO" id="GO:0043590">
    <property type="term" value="C:bacterial nucleoid"/>
    <property type="evidence" value="ECO:0007669"/>
    <property type="project" value="TreeGrafter"/>
</dbReference>
<evidence type="ECO:0000256" key="2">
    <source>
        <dbReference type="ARBA" id="ARBA00001947"/>
    </source>
</evidence>
<dbReference type="GO" id="GO:0009378">
    <property type="term" value="F:four-way junction helicase activity"/>
    <property type="evidence" value="ECO:0007669"/>
    <property type="project" value="TreeGrafter"/>
</dbReference>
<dbReference type="SMART" id="SM00487">
    <property type="entry name" value="DEXDc"/>
    <property type="match status" value="1"/>
</dbReference>
<dbReference type="Gene3D" id="3.40.50.300">
    <property type="entry name" value="P-loop containing nucleotide triphosphate hydrolases"/>
    <property type="match status" value="2"/>
</dbReference>
<evidence type="ECO:0000256" key="10">
    <source>
        <dbReference type="ARBA" id="ARBA00022840"/>
    </source>
</evidence>
<dbReference type="InterPro" id="IPR029491">
    <property type="entry name" value="Helicase_HTH"/>
</dbReference>
<accession>A0A6B1FXB6</accession>
<dbReference type="SMART" id="SM00341">
    <property type="entry name" value="HRDC"/>
    <property type="match status" value="1"/>
</dbReference>
<dbReference type="Pfam" id="PF00271">
    <property type="entry name" value="Helicase_C"/>
    <property type="match status" value="1"/>
</dbReference>
<evidence type="ECO:0000256" key="15">
    <source>
        <dbReference type="ARBA" id="ARBA00034617"/>
    </source>
</evidence>
<feature type="domain" description="Helicase C-terminal" evidence="20">
    <location>
        <begin position="957"/>
        <end position="1106"/>
    </location>
</feature>
<dbReference type="InterPro" id="IPR032284">
    <property type="entry name" value="RecQ_Zn-bd"/>
</dbReference>
<keyword evidence="4" id="KW-0479">Metal-binding</keyword>
<evidence type="ECO:0000256" key="16">
    <source>
        <dbReference type="NCBIfam" id="TIGR01389"/>
    </source>
</evidence>
<dbReference type="NCBIfam" id="TIGR01389">
    <property type="entry name" value="recQ"/>
    <property type="match status" value="1"/>
</dbReference>
<dbReference type="Pfam" id="PF16124">
    <property type="entry name" value="RecQ_Zn_bind"/>
    <property type="match status" value="1"/>
</dbReference>
<dbReference type="PANTHER" id="PTHR13710">
    <property type="entry name" value="DNA HELICASE RECQ FAMILY MEMBER"/>
    <property type="match status" value="1"/>
</dbReference>
<dbReference type="GO" id="GO:0016787">
    <property type="term" value="F:hydrolase activity"/>
    <property type="evidence" value="ECO:0007669"/>
    <property type="project" value="UniProtKB-KW"/>
</dbReference>
<dbReference type="Pfam" id="PF00570">
    <property type="entry name" value="HRDC"/>
    <property type="match status" value="1"/>
</dbReference>
<dbReference type="GO" id="GO:0043138">
    <property type="term" value="F:3'-5' DNA helicase activity"/>
    <property type="evidence" value="ECO:0007669"/>
    <property type="project" value="UniProtKB-EC"/>
</dbReference>
<dbReference type="GO" id="GO:0003677">
    <property type="term" value="F:DNA binding"/>
    <property type="evidence" value="ECO:0007669"/>
    <property type="project" value="UniProtKB-KW"/>
</dbReference>
<evidence type="ECO:0000256" key="8">
    <source>
        <dbReference type="ARBA" id="ARBA00022806"/>
    </source>
</evidence>
<keyword evidence="8 21" id="KW-0347">Helicase</keyword>
<feature type="domain" description="Helicase ATP-binding" evidence="19">
    <location>
        <begin position="767"/>
        <end position="935"/>
    </location>
</feature>
<dbReference type="EC" id="5.6.2.4" evidence="16"/>
<keyword evidence="13" id="KW-0234">DNA repair</keyword>
<evidence type="ECO:0000259" key="18">
    <source>
        <dbReference type="PROSITE" id="PS50967"/>
    </source>
</evidence>
<keyword evidence="9" id="KW-0862">Zinc</keyword>
<keyword evidence="6" id="KW-0227">DNA damage</keyword>
<dbReference type="CDD" id="cd17920">
    <property type="entry name" value="DEXHc_RecQ"/>
    <property type="match status" value="1"/>
</dbReference>
<dbReference type="InterPro" id="IPR036390">
    <property type="entry name" value="WH_DNA-bd_sf"/>
</dbReference>
<feature type="compositionally biased region" description="Polar residues" evidence="17">
    <location>
        <begin position="701"/>
        <end position="713"/>
    </location>
</feature>
<comment type="cofactor">
    <cofactor evidence="2">
        <name>Zn(2+)</name>
        <dbReference type="ChEBI" id="CHEBI:29105"/>
    </cofactor>
</comment>
<proteinExistence type="inferred from homology"/>
<feature type="compositionally biased region" description="Basic and acidic residues" evidence="17">
    <location>
        <begin position="576"/>
        <end position="596"/>
    </location>
</feature>
<evidence type="ECO:0000256" key="17">
    <source>
        <dbReference type="SAM" id="MobiDB-lite"/>
    </source>
</evidence>
<dbReference type="GO" id="GO:0009432">
    <property type="term" value="P:SOS response"/>
    <property type="evidence" value="ECO:0007669"/>
    <property type="project" value="UniProtKB-UniRule"/>
</dbReference>
<dbReference type="InterPro" id="IPR002121">
    <property type="entry name" value="HRDC_dom"/>
</dbReference>
<dbReference type="SUPFAM" id="SSF46785">
    <property type="entry name" value="Winged helix' DNA-binding domain"/>
    <property type="match status" value="1"/>
</dbReference>
<dbReference type="Gene3D" id="1.10.150.80">
    <property type="entry name" value="HRDC domain"/>
    <property type="match status" value="1"/>
</dbReference>
<evidence type="ECO:0000256" key="11">
    <source>
        <dbReference type="ARBA" id="ARBA00023125"/>
    </source>
</evidence>
<dbReference type="Pfam" id="PF00270">
    <property type="entry name" value="DEAD"/>
    <property type="match status" value="1"/>
</dbReference>
<dbReference type="GO" id="GO:0030894">
    <property type="term" value="C:replisome"/>
    <property type="evidence" value="ECO:0007669"/>
    <property type="project" value="TreeGrafter"/>
</dbReference>
<dbReference type="GO" id="GO:0005524">
    <property type="term" value="F:ATP binding"/>
    <property type="evidence" value="ECO:0007669"/>
    <property type="project" value="UniProtKB-KW"/>
</dbReference>
<dbReference type="InterPro" id="IPR010997">
    <property type="entry name" value="HRDC-like_sf"/>
</dbReference>
<comment type="catalytic activity">
    <reaction evidence="15">
        <text>Couples ATP hydrolysis with the unwinding of duplex DNA by translocating in the 3'-5' direction.</text>
        <dbReference type="EC" id="5.6.2.4"/>
    </reaction>
</comment>
<evidence type="ECO:0000256" key="7">
    <source>
        <dbReference type="ARBA" id="ARBA00022801"/>
    </source>
</evidence>
<evidence type="ECO:0000259" key="19">
    <source>
        <dbReference type="PROSITE" id="PS51192"/>
    </source>
</evidence>
<dbReference type="EMBL" id="VYDA01000099">
    <property type="protein sequence ID" value="MYH60701.1"/>
    <property type="molecule type" value="Genomic_DNA"/>
</dbReference>
<evidence type="ECO:0000256" key="6">
    <source>
        <dbReference type="ARBA" id="ARBA00022763"/>
    </source>
</evidence>
<evidence type="ECO:0000256" key="12">
    <source>
        <dbReference type="ARBA" id="ARBA00023172"/>
    </source>
</evidence>
<sequence>MSETIKANELQLVSIFGDNYRFEIPEYQRPYAWTTEQTGDLLDDFLHAMGDVENVSDASPYFLGSIVIIKKGLQPHAQIVDGQQRITTLTILLCTLRELASEENDRSDTHSYIYAPGRESAGIPGHYRLAVRERDRKFFQNNIQHMGKLRSLLERPPANLPDSQRRMLENARHLFNALAEHEERRRKILMQFIAQRCYLVVVSASDQNAAYRIFSVLNDRGLDLSPTDILKADIIGALPESIRSHHTEIWEEVEEDLGRDRFSDLFAHIRMIAMKRRQQGTLQQEFQDHVLKAVDRVDFINKVLEPYADAYATVTGASYEGTDASGEVNKYLRHLNRLDNFDWIPPAMAFYRRNQSPEAFLRFVRDLERLAYAMFIVRANVYRRTSIYADILRAIDHEEDLYGASSPLQLSSGEIADVLRALDGPIGSLTRVRRTLLLRLDSLLADRGATYEHSTITVEHVLPRNPDRDSQWLRDFPDEEEREEWTDKLANLVLLLRTKNSQALNYDFDRKKTAYFQRGGVVTFALTTHVVAESEWTPDVLQRRQRQLISALKDEWRLDGPSPSSPVHILKEQNKPAYSVEEKKREHPKAYDKWSPEDSELDQGVVTNPIYEETRQLVEQGLTLDEVARRRDRPVSTIVVHLERLLQEGSDIDLRHLLPPDRFEKIRSAFKHTGSARISPIKDMLGDDYSYEESRVVQLCLQQQDRTTRSGQPDMTGRRSEQSANAPTPTPPAQEAAEDAMQPDPIHYLLKQHFGYDEFLPLQEKIVTAVLEERDALVLMPTGGGKSLCYQLPAMHFEGLTLVVSPLISLMKDQVDALRASDIPASFINSTLSPSEIKNVQRQAQGGALKILYAAPERLSLSDFQRFLDKLHVSFVAVDEAHCISMWGHEFRPDYRKLGDLRRSLPGVPFLALTATATEQVREDIVKQLYLQQPEQFVASFNRPNLSYAVLPKRKDSFTKLAELLQEHKAEPVIIYRTTRKDTEDLASQLRNNGFDALHYHAGMEDDERNQTQEHFMQNRTPIIVATIAFGMGIDKSNVRLIVHYDLPKTLEGYYQETGRAGRDGLPSDCVLFFSYDDVPILERFINEIEDKVIRRDAYKKLGQVIEYCQMQACRRRYLLRYFGEEWPEGNCGGCDLCRPAKEEFDATAIAHQILSAVIHTGERFGITHVAAVLRGSGNTVVKRLGHDELSVYGAVNDYSVDEIKEIAGQLVAKGLLDRDEGESSTLSVTESGRRFLRSSTSLILTRSVPEGRKVPAAGRTVLDFDQGLFDELRGLRRRLAAERDIPPNVIIDDAALQQMAYYIPQNRRSLFRISGMKGKKLREMGDAFIAVIGSYARRHGLAERSIPDSRRRRRQRGERRGATYETTRQMLEQGLSVGQIAKERNLEMSTIAGHLERLIEEGMDIDLRPMLPPAERVEEIQRAFRAAGGSPLSQVKELLGDDYSYYEIRIVGIFLRRQRRRPG</sequence>
<dbReference type="GO" id="GO:0006310">
    <property type="term" value="P:DNA recombination"/>
    <property type="evidence" value="ECO:0007669"/>
    <property type="project" value="UniProtKB-UniRule"/>
</dbReference>
<dbReference type="NCBIfam" id="TIGR00614">
    <property type="entry name" value="recQ_fam"/>
    <property type="match status" value="1"/>
</dbReference>
<dbReference type="GO" id="GO:0046872">
    <property type="term" value="F:metal ion binding"/>
    <property type="evidence" value="ECO:0007669"/>
    <property type="project" value="UniProtKB-KW"/>
</dbReference>
<dbReference type="InterPro" id="IPR006293">
    <property type="entry name" value="DNA_helicase_ATP-dep_RecQ_bac"/>
</dbReference>
<keyword evidence="10" id="KW-0067">ATP-binding</keyword>
<dbReference type="FunFam" id="3.40.50.300:FF:001456">
    <property type="entry name" value="ATP-dependent DNA helicase"/>
    <property type="match status" value="1"/>
</dbReference>
<keyword evidence="14" id="KW-0413">Isomerase</keyword>
<dbReference type="InterPro" id="IPR018982">
    <property type="entry name" value="RQC_domain"/>
</dbReference>
<dbReference type="InterPro" id="IPR036388">
    <property type="entry name" value="WH-like_DNA-bd_sf"/>
</dbReference>
<dbReference type="GO" id="GO:0006281">
    <property type="term" value="P:DNA repair"/>
    <property type="evidence" value="ECO:0007669"/>
    <property type="project" value="UniProtKB-KW"/>
</dbReference>
<evidence type="ECO:0000256" key="13">
    <source>
        <dbReference type="ARBA" id="ARBA00023204"/>
    </source>
</evidence>
<comment type="cofactor">
    <cofactor evidence="1">
        <name>Mg(2+)</name>
        <dbReference type="ChEBI" id="CHEBI:18420"/>
    </cofactor>
</comment>
<evidence type="ECO:0000259" key="20">
    <source>
        <dbReference type="PROSITE" id="PS51194"/>
    </source>
</evidence>
<dbReference type="Pfam" id="PF07510">
    <property type="entry name" value="GmrSD_C"/>
    <property type="match status" value="1"/>
</dbReference>
<dbReference type="Gene3D" id="1.10.10.1390">
    <property type="entry name" value="ATP-dependent DNA helicase RecQ"/>
    <property type="match status" value="2"/>
</dbReference>
<dbReference type="InterPro" id="IPR011545">
    <property type="entry name" value="DEAD/DEAH_box_helicase_dom"/>
</dbReference>
<dbReference type="SMART" id="SM00490">
    <property type="entry name" value="HELICc"/>
    <property type="match status" value="1"/>
</dbReference>